<sequence>MGKYSGTDIQDMTLFSIEQDDSVLNLVEKLNHNFDQILRHERTDLVDFMTTLILRNIADGKYSEILGAEGSRIKMIGKPGRDGSDGRDGNTVVQASQSVKFLQMNTSDLREIQYNSYSISIPNTPEKENERIELLKYRVGDVIFTKNGDLLTVESVTDSEIFVTRKINYSALSGGGGGGTSPGTGGGGGGSTGGGGSAFHINTDIENSTVRDHILQTADRILLGQFIPSSGESNNSTRYYRFGLGIGKHAYGDPTLAIANIPQTLTADANAVDSDIKDQVRLYFRKNSQQSFDFVSPRHWASARYVDLYENDKSKGLVTGQRLRFSLENSDGEDTNQPFIELLTNKRTNDSHSTISTHTLSVIDRHNKRAVVIDNRQRFVIKSMIADFSKSILYTNERNDVLATEYETFSAPSIKTNTISPNSGTMVSIGSGNGLSADILKTKKLQGVSGAMSLSDNTVLTVDAGSDIRIGDTYIRQWISDTNSKVGELDRKSIKSNTLFSDIFVDVREQKLDLRTLGFGLFSPSDGKNMTISTNTLSKTGEGSSSNVYVSTFIKGDAGVFHNKYSPLHRLFGVFAIGDTDTFADTHYDTHETDKNTLIGIGAWGHGKLSSQSISLESVKSRKIADYEEYVKIPAFNLSGGNIDYSTITFPSQNKDEGWKKAGNVIVMKPSTNLISQSEKYVFESEKKVKTYYVKLHNEIYDDTRDKFKPVGFKIQDGWSCFEYDINDVSTYQKTIFDKVRVDVSDQTKNHIAGNRRGAGVPYGEGNIFSTIINYDAEGRPIKRKPGGNSMNNFMLNATSFMAFIGHYDAQNGSRGLLEYEDIKPAVYQDFVHEVQRNFYYMNAMDLIAEGMNSGSQRITPDKFQRVLVNGGTKCETFDSYIESKQNRRSRKTAFVFSPIKTRSIVKLSPFSDRSLNHVPCVMTTFINDHSVTDESQELLSNDMFSLKVVGDVVHMDIYVECSLLQVKKPSVSDFYAYQRHVYYTDAYEPGTDSSMALKTILFNSKLTECLDEWIMLDSMIGWAGRVLGGNKGHNAVYKKSHVHNVKLSDQTPLQESYGFSMSMLIPSIFMPVTDIMFSDNTTLYTDGMCKVSMTPFRDGRESIHGSMLKDVIQNRKANIDSNRIFRNVRFDDRLLEFSGYTSLYKKGVGYTQGYSADCGYAPNKQSYTSIVVEFENPNYIDKYSRESNLVDPQSGVKFKKISLTWVKPGISEMLERMQMSDRTRTGGFSLDNEISVEAQKIYGEEMYKQMEKYLDNE</sequence>
<organism evidence="2">
    <name type="scientific">Ackermannviridae sp</name>
    <dbReference type="NCBI Taxonomy" id="2831612"/>
    <lineage>
        <taxon>Viruses</taxon>
        <taxon>Duplodnaviria</taxon>
        <taxon>Heunggongvirae</taxon>
        <taxon>Uroviricota</taxon>
        <taxon>Caudoviricetes</taxon>
        <taxon>Pantevenvirales</taxon>
        <taxon>Ackermannviridae</taxon>
    </lineage>
</organism>
<feature type="region of interest" description="Disordered" evidence="1">
    <location>
        <begin position="173"/>
        <end position="197"/>
    </location>
</feature>
<dbReference type="EMBL" id="BK035393">
    <property type="protein sequence ID" value="DAG97964.1"/>
    <property type="molecule type" value="Genomic_DNA"/>
</dbReference>
<reference evidence="2" key="1">
    <citation type="journal article" date="2021" name="Proc. Natl. Acad. Sci. U.S.A.">
        <title>A Catalog of Tens of Thousands of Viruses from Human Metagenomes Reveals Hidden Associations with Chronic Diseases.</title>
        <authorList>
            <person name="Tisza M.J."/>
            <person name="Buck C.B."/>
        </authorList>
    </citation>
    <scope>NUCLEOTIDE SEQUENCE</scope>
    <source>
        <strain evidence="2">CtASH1</strain>
    </source>
</reference>
<keyword evidence="2" id="KW-0800">Toxin</keyword>
<protein>
    <submittedName>
        <fullName evidence="2">Neurotoxin</fullName>
    </submittedName>
</protein>
<evidence type="ECO:0000256" key="1">
    <source>
        <dbReference type="SAM" id="MobiDB-lite"/>
    </source>
</evidence>
<proteinExistence type="predicted"/>
<name>A0A8S5VUC6_9CAUD</name>
<evidence type="ECO:0000313" key="2">
    <source>
        <dbReference type="EMBL" id="DAG97964.1"/>
    </source>
</evidence>
<keyword evidence="2" id="KW-0528">Neurotoxin</keyword>
<accession>A0A8S5VUC6</accession>